<keyword evidence="1" id="KW-1133">Transmembrane helix</keyword>
<protein>
    <submittedName>
        <fullName evidence="2">Uncharacterized protein</fullName>
    </submittedName>
</protein>
<accession>X8A1Q1</accession>
<dbReference type="AlphaFoldDB" id="X8A1Q1"/>
<keyword evidence="1" id="KW-0472">Membrane</keyword>
<sequence>MVGAARSLPETLSDWVQRLELAALAVVIPLCVWVTGRSPRSGT</sequence>
<comment type="caution">
    <text evidence="2">The sequence shown here is derived from an EMBL/GenBank/DDBJ whole genome shotgun (WGS) entry which is preliminary data.</text>
</comment>
<dbReference type="PATRIC" id="fig|1299334.3.peg.6751"/>
<evidence type="ECO:0000313" key="2">
    <source>
        <dbReference type="EMBL" id="EUA24913.1"/>
    </source>
</evidence>
<keyword evidence="1" id="KW-0812">Transmembrane</keyword>
<name>X8A1Q1_MYCXE</name>
<evidence type="ECO:0000256" key="1">
    <source>
        <dbReference type="SAM" id="Phobius"/>
    </source>
</evidence>
<feature type="transmembrane region" description="Helical" evidence="1">
    <location>
        <begin position="15"/>
        <end position="36"/>
    </location>
</feature>
<organism evidence="2">
    <name type="scientific">Mycobacterium xenopi 4042</name>
    <dbReference type="NCBI Taxonomy" id="1299334"/>
    <lineage>
        <taxon>Bacteria</taxon>
        <taxon>Bacillati</taxon>
        <taxon>Actinomycetota</taxon>
        <taxon>Actinomycetes</taxon>
        <taxon>Mycobacteriales</taxon>
        <taxon>Mycobacteriaceae</taxon>
        <taxon>Mycobacterium</taxon>
    </lineage>
</organism>
<proteinExistence type="predicted"/>
<reference evidence="2" key="1">
    <citation type="submission" date="2014-01" db="EMBL/GenBank/DDBJ databases">
        <authorList>
            <person name="Brown-Elliot B."/>
            <person name="Wallace R."/>
            <person name="Lenaerts A."/>
            <person name="Ordway D."/>
            <person name="DeGroote M.A."/>
            <person name="Parker T."/>
            <person name="Sizemore C."/>
            <person name="Tallon L.J."/>
            <person name="Sadzewicz L.K."/>
            <person name="Sengamalay N."/>
            <person name="Fraser C.M."/>
            <person name="Hine E."/>
            <person name="Shefchek K.A."/>
            <person name="Das S.P."/>
            <person name="Tettelin H."/>
        </authorList>
    </citation>
    <scope>NUCLEOTIDE SEQUENCE [LARGE SCALE GENOMIC DNA]</scope>
    <source>
        <strain evidence="2">4042</strain>
    </source>
</reference>
<dbReference type="EMBL" id="JAOB01000063">
    <property type="protein sequence ID" value="EUA24913.1"/>
    <property type="molecule type" value="Genomic_DNA"/>
</dbReference>
<gene>
    <name evidence="2" type="ORF">I553_3814</name>
</gene>